<reference evidence="2 3" key="1">
    <citation type="submission" date="2012-06" db="EMBL/GenBank/DDBJ databases">
        <title>Finished chromosome of genome of Crinalium epipsammum PCC 9333.</title>
        <authorList>
            <consortium name="US DOE Joint Genome Institute"/>
            <person name="Gugger M."/>
            <person name="Coursin T."/>
            <person name="Rippka R."/>
            <person name="Tandeau De Marsac N."/>
            <person name="Huntemann M."/>
            <person name="Wei C.-L."/>
            <person name="Han J."/>
            <person name="Detter J.C."/>
            <person name="Han C."/>
            <person name="Tapia R."/>
            <person name="Davenport K."/>
            <person name="Daligault H."/>
            <person name="Erkkila T."/>
            <person name="Gu W."/>
            <person name="Munk A.C.C."/>
            <person name="Teshima H."/>
            <person name="Xu Y."/>
            <person name="Chain P."/>
            <person name="Chen A."/>
            <person name="Krypides N."/>
            <person name="Mavromatis K."/>
            <person name="Markowitz V."/>
            <person name="Szeto E."/>
            <person name="Ivanova N."/>
            <person name="Mikhailova N."/>
            <person name="Ovchinnikova G."/>
            <person name="Pagani I."/>
            <person name="Pati A."/>
            <person name="Goodwin L."/>
            <person name="Peters L."/>
            <person name="Pitluck S."/>
            <person name="Woyke T."/>
            <person name="Kerfeld C."/>
        </authorList>
    </citation>
    <scope>NUCLEOTIDE SEQUENCE [LARGE SCALE GENOMIC DNA]</scope>
    <source>
        <strain evidence="2 3">PCC 9333</strain>
    </source>
</reference>
<dbReference type="Pfam" id="PF14213">
    <property type="entry name" value="DUF4325"/>
    <property type="match status" value="1"/>
</dbReference>
<dbReference type="PATRIC" id="fig|1173022.3.peg.2790"/>
<dbReference type="KEGG" id="cep:Cri9333_2580"/>
<dbReference type="eggNOG" id="ENOG503313K">
    <property type="taxonomic scope" value="Bacteria"/>
</dbReference>
<organism evidence="2 3">
    <name type="scientific">Crinalium epipsammum PCC 9333</name>
    <dbReference type="NCBI Taxonomy" id="1173022"/>
    <lineage>
        <taxon>Bacteria</taxon>
        <taxon>Bacillati</taxon>
        <taxon>Cyanobacteriota</taxon>
        <taxon>Cyanophyceae</taxon>
        <taxon>Gomontiellales</taxon>
        <taxon>Gomontiellaceae</taxon>
        <taxon>Crinalium</taxon>
    </lineage>
</organism>
<evidence type="ECO:0000313" key="3">
    <source>
        <dbReference type="Proteomes" id="UP000010472"/>
    </source>
</evidence>
<gene>
    <name evidence="2" type="ORF">Cri9333_2580</name>
</gene>
<dbReference type="InterPro" id="IPR025474">
    <property type="entry name" value="DUF4325"/>
</dbReference>
<feature type="domain" description="DUF4325" evidence="1">
    <location>
        <begin position="30"/>
        <end position="90"/>
    </location>
</feature>
<evidence type="ECO:0000313" key="2">
    <source>
        <dbReference type="EMBL" id="AFZ13443.1"/>
    </source>
</evidence>
<dbReference type="EMBL" id="CP003620">
    <property type="protein sequence ID" value="AFZ13443.1"/>
    <property type="molecule type" value="Genomic_DNA"/>
</dbReference>
<evidence type="ECO:0000259" key="1">
    <source>
        <dbReference type="Pfam" id="PF14213"/>
    </source>
</evidence>
<sequence length="127" mass="14521">MTSRCFKGNVRTMKHEIRTLIGKNCITPGDGQKVYDLVHPELLALHEVELDFAGVEIVASPFFNFAIGQLLRDIEPETLNRLLKFSNLNTVGKQILKLVIENSKRYYSDPDFRNRVDQVISEQANTQ</sequence>
<dbReference type="AlphaFoldDB" id="K9VZ93"/>
<protein>
    <recommendedName>
        <fullName evidence="1">DUF4325 domain-containing protein</fullName>
    </recommendedName>
</protein>
<name>K9VZ93_9CYAN</name>
<dbReference type="Proteomes" id="UP000010472">
    <property type="component" value="Chromosome"/>
</dbReference>
<accession>K9VZ93</accession>
<dbReference type="HOGENOM" id="CLU_155221_2_0_3"/>
<keyword evidence="3" id="KW-1185">Reference proteome</keyword>
<dbReference type="STRING" id="1173022.Cri9333_2580"/>
<proteinExistence type="predicted"/>